<name>A0A3M5E6B3_PSEAI</name>
<dbReference type="InterPro" id="IPR050237">
    <property type="entry name" value="ATP-dep_AMP-bd_enzyme"/>
</dbReference>
<evidence type="ECO:0000259" key="1">
    <source>
        <dbReference type="Pfam" id="PF13193"/>
    </source>
</evidence>
<dbReference type="Proteomes" id="UP000270834">
    <property type="component" value="Unassembled WGS sequence"/>
</dbReference>
<gene>
    <name evidence="2" type="ORF">ALP65_01819</name>
</gene>
<dbReference type="EMBL" id="RBSQ01000479">
    <property type="protein sequence ID" value="RMS57117.1"/>
    <property type="molecule type" value="Genomic_DNA"/>
</dbReference>
<feature type="domain" description="AMP-binding enzyme C-terminal" evidence="1">
    <location>
        <begin position="83"/>
        <end position="158"/>
    </location>
</feature>
<dbReference type="Gene3D" id="3.30.300.30">
    <property type="match status" value="1"/>
</dbReference>
<organism evidence="2 3">
    <name type="scientific">Pseudomonas aeruginosa</name>
    <dbReference type="NCBI Taxonomy" id="287"/>
    <lineage>
        <taxon>Bacteria</taxon>
        <taxon>Pseudomonadati</taxon>
        <taxon>Pseudomonadota</taxon>
        <taxon>Gammaproteobacteria</taxon>
        <taxon>Pseudomonadales</taxon>
        <taxon>Pseudomonadaceae</taxon>
        <taxon>Pseudomonas</taxon>
    </lineage>
</organism>
<dbReference type="Gene3D" id="3.40.50.12780">
    <property type="entry name" value="N-terminal domain of ligase-like"/>
    <property type="match status" value="1"/>
</dbReference>
<evidence type="ECO:0000313" key="2">
    <source>
        <dbReference type="EMBL" id="RMS57117.1"/>
    </source>
</evidence>
<dbReference type="SUPFAM" id="SSF56801">
    <property type="entry name" value="Acetyl-CoA synthetase-like"/>
    <property type="match status" value="1"/>
</dbReference>
<sequence length="229" mass="25423">MLDGEGNYLRDAAPNEVGNLCLKGPTVFKGYLQQDRNRDIWIGDGWFNTGDLGRIDEDGYIWLTGRSKDLIIRGGHNIDPQMIEEALHRHPAVALAAAVGKPDAKAGELPVAYIQLKPGASASEEELLEHASRHVPERAAVPKDIWLIESMPVTAVGKTFKPALRLDAIRRVLEEESRRIAEDIRVEVVADERHGQLAHLHVPALDERRQAALEELLGGYALNYRLHAV</sequence>
<reference evidence="2 3" key="1">
    <citation type="submission" date="2018-08" db="EMBL/GenBank/DDBJ databases">
        <title>Recombination of ecologically and evolutionarily significant loci maintains genetic cohesion in the Pseudomonas syringae species complex.</title>
        <authorList>
            <person name="Dillon M."/>
            <person name="Thakur S."/>
            <person name="Almeida R.N.D."/>
            <person name="Weir B.S."/>
            <person name="Guttman D.S."/>
        </authorList>
    </citation>
    <scope>NUCLEOTIDE SEQUENCE [LARGE SCALE GENOMIC DNA]</scope>
    <source>
        <strain evidence="2 3">ICMP 7846</strain>
    </source>
</reference>
<dbReference type="Pfam" id="PF13193">
    <property type="entry name" value="AMP-binding_C"/>
    <property type="match status" value="1"/>
</dbReference>
<comment type="caution">
    <text evidence="2">The sequence shown here is derived from an EMBL/GenBank/DDBJ whole genome shotgun (WGS) entry which is preliminary data.</text>
</comment>
<accession>A0A3M5E6B3</accession>
<protein>
    <recommendedName>
        <fullName evidence="1">AMP-binding enzyme C-terminal domain-containing protein</fullName>
    </recommendedName>
</protein>
<dbReference type="GO" id="GO:0016878">
    <property type="term" value="F:acid-thiol ligase activity"/>
    <property type="evidence" value="ECO:0007669"/>
    <property type="project" value="UniProtKB-ARBA"/>
</dbReference>
<dbReference type="PANTHER" id="PTHR43767">
    <property type="entry name" value="LONG-CHAIN-FATTY-ACID--COA LIGASE"/>
    <property type="match status" value="1"/>
</dbReference>
<proteinExistence type="predicted"/>
<dbReference type="InterPro" id="IPR045851">
    <property type="entry name" value="AMP-bd_C_sf"/>
</dbReference>
<dbReference type="AlphaFoldDB" id="A0A3M5E6B3"/>
<dbReference type="InterPro" id="IPR042099">
    <property type="entry name" value="ANL_N_sf"/>
</dbReference>
<dbReference type="InterPro" id="IPR025110">
    <property type="entry name" value="AMP-bd_C"/>
</dbReference>
<dbReference type="PANTHER" id="PTHR43767:SF1">
    <property type="entry name" value="NONRIBOSOMAL PEPTIDE SYNTHASE PES1 (EUROFUNG)-RELATED"/>
    <property type="match status" value="1"/>
</dbReference>
<evidence type="ECO:0000313" key="3">
    <source>
        <dbReference type="Proteomes" id="UP000270834"/>
    </source>
</evidence>